<feature type="transmembrane region" description="Helical" evidence="1">
    <location>
        <begin position="156"/>
        <end position="174"/>
    </location>
</feature>
<proteinExistence type="predicted"/>
<evidence type="ECO:0000313" key="3">
    <source>
        <dbReference type="Proteomes" id="UP000595897"/>
    </source>
</evidence>
<dbReference type="Proteomes" id="UP000595897">
    <property type="component" value="Chromosome"/>
</dbReference>
<gene>
    <name evidence="2" type="ORF">bsdtb5_11560</name>
</gene>
<organism evidence="2 3">
    <name type="scientific">Anaeromicropila herbilytica</name>
    <dbReference type="NCBI Taxonomy" id="2785025"/>
    <lineage>
        <taxon>Bacteria</taxon>
        <taxon>Bacillati</taxon>
        <taxon>Bacillota</taxon>
        <taxon>Clostridia</taxon>
        <taxon>Lachnospirales</taxon>
        <taxon>Lachnospiraceae</taxon>
        <taxon>Anaeromicropila</taxon>
    </lineage>
</organism>
<feature type="transmembrane region" description="Helical" evidence="1">
    <location>
        <begin position="88"/>
        <end position="113"/>
    </location>
</feature>
<sequence>MIERYYQIGRINVKHNLLPHIIIGLALCLIAPFLMGVNNLNQYQSAQVLEMYVSLLGIVFLVPIFYLDQDANIREVVRAKYTPMIQHYLIRLFEAIILLVIFIMGFILFLHYGECDFPVGYFFMGTLAEAIFLGGLGVFIYGIVDNIVVGYMISMVYYMINFGCKPQMIPHFYLFTMMRGSYENKIYLGVGGVVLLVLGLVLREVRFRK</sequence>
<reference evidence="2 3" key="1">
    <citation type="submission" date="2020-11" db="EMBL/GenBank/DDBJ databases">
        <title>Draft genome sequencing of a Lachnospiraceae strain isolated from anoxic soil subjected to BSD treatment.</title>
        <authorList>
            <person name="Uek A."/>
            <person name="Tonouchi A."/>
        </authorList>
    </citation>
    <scope>NUCLEOTIDE SEQUENCE [LARGE SCALE GENOMIC DNA]</scope>
    <source>
        <strain evidence="2 3">TB5</strain>
    </source>
</reference>
<feature type="transmembrane region" description="Helical" evidence="1">
    <location>
        <begin position="17"/>
        <end position="37"/>
    </location>
</feature>
<accession>A0A7R7EJA2</accession>
<feature type="transmembrane region" description="Helical" evidence="1">
    <location>
        <begin position="119"/>
        <end position="144"/>
    </location>
</feature>
<dbReference type="KEGG" id="ahb:bsdtb5_11560"/>
<evidence type="ECO:0000256" key="1">
    <source>
        <dbReference type="SAM" id="Phobius"/>
    </source>
</evidence>
<keyword evidence="3" id="KW-1185">Reference proteome</keyword>
<dbReference type="RefSeq" id="WP_271715117.1">
    <property type="nucleotide sequence ID" value="NZ_AP024169.1"/>
</dbReference>
<name>A0A7R7EJA2_9FIRM</name>
<evidence type="ECO:0000313" key="2">
    <source>
        <dbReference type="EMBL" id="BCN29861.1"/>
    </source>
</evidence>
<keyword evidence="1" id="KW-0472">Membrane</keyword>
<keyword evidence="1" id="KW-1133">Transmembrane helix</keyword>
<keyword evidence="1" id="KW-0812">Transmembrane</keyword>
<dbReference type="EMBL" id="AP024169">
    <property type="protein sequence ID" value="BCN29861.1"/>
    <property type="molecule type" value="Genomic_DNA"/>
</dbReference>
<dbReference type="AlphaFoldDB" id="A0A7R7EJA2"/>
<protein>
    <submittedName>
        <fullName evidence="2">ABC transporter permease</fullName>
    </submittedName>
</protein>
<feature type="transmembrane region" description="Helical" evidence="1">
    <location>
        <begin position="49"/>
        <end position="67"/>
    </location>
</feature>
<feature type="transmembrane region" description="Helical" evidence="1">
    <location>
        <begin position="186"/>
        <end position="202"/>
    </location>
</feature>